<keyword evidence="2" id="KW-0645">Protease</keyword>
<dbReference type="EMBL" id="MT142915">
    <property type="protein sequence ID" value="QJA90481.1"/>
    <property type="molecule type" value="Genomic_DNA"/>
</dbReference>
<sequence length="229" mass="25973">MKHNLANERRRVIFPSAEMRAAEQDGKRFIEGMASTFDREYPVADWFIEVFRAGAFTKTLQENQDMFVLYQHDDAQVLGSRRSKTAEIWVDAEGLHYRAAMPNTSYAADAWEVIRRGDINGSSILFEAVKDRWTRNYQGDLSLREVLEAKLWEVSPVTFPANPATSSSARAIIMPADARAIMEANEIPTAESTEESDAAAHSLAARRLESERLRVSFAQIDLKLRRFGQ</sequence>
<dbReference type="InterPro" id="IPR006433">
    <property type="entry name" value="Prohead_protease"/>
</dbReference>
<dbReference type="GO" id="GO:0006508">
    <property type="term" value="P:proteolysis"/>
    <property type="evidence" value="ECO:0007669"/>
    <property type="project" value="UniProtKB-KW"/>
</dbReference>
<evidence type="ECO:0000256" key="2">
    <source>
        <dbReference type="ARBA" id="ARBA00022670"/>
    </source>
</evidence>
<accession>A0A6M3KC85</accession>
<organism evidence="5">
    <name type="scientific">viral metagenome</name>
    <dbReference type="NCBI Taxonomy" id="1070528"/>
    <lineage>
        <taxon>unclassified sequences</taxon>
        <taxon>metagenomes</taxon>
        <taxon>organismal metagenomes</taxon>
    </lineage>
</organism>
<keyword evidence="3" id="KW-0378">Hydrolase</keyword>
<evidence type="ECO:0000259" key="4">
    <source>
        <dbReference type="Pfam" id="PF04586"/>
    </source>
</evidence>
<evidence type="ECO:0000313" key="6">
    <source>
        <dbReference type="EMBL" id="QJA90481.1"/>
    </source>
</evidence>
<dbReference type="NCBIfam" id="TIGR01543">
    <property type="entry name" value="proheadase_HK97"/>
    <property type="match status" value="1"/>
</dbReference>
<dbReference type="GO" id="GO:0008233">
    <property type="term" value="F:peptidase activity"/>
    <property type="evidence" value="ECO:0007669"/>
    <property type="project" value="UniProtKB-KW"/>
</dbReference>
<reference evidence="5" key="1">
    <citation type="submission" date="2020-03" db="EMBL/GenBank/DDBJ databases">
        <title>The deep terrestrial virosphere.</title>
        <authorList>
            <person name="Holmfeldt K."/>
            <person name="Nilsson E."/>
            <person name="Simone D."/>
            <person name="Lopez-Fernandez M."/>
            <person name="Wu X."/>
            <person name="de Brujin I."/>
            <person name="Lundin D."/>
            <person name="Andersson A."/>
            <person name="Bertilsson S."/>
            <person name="Dopson M."/>
        </authorList>
    </citation>
    <scope>NUCLEOTIDE SEQUENCE</scope>
    <source>
        <strain evidence="5">MM415A00877</strain>
        <strain evidence="6">MM415B02370</strain>
    </source>
</reference>
<gene>
    <name evidence="5" type="ORF">MM415A00877_0019</name>
    <name evidence="6" type="ORF">MM415B02370_0009</name>
</gene>
<name>A0A6M3KC85_9ZZZZ</name>
<evidence type="ECO:0000313" key="5">
    <source>
        <dbReference type="EMBL" id="QJA79470.1"/>
    </source>
</evidence>
<protein>
    <submittedName>
        <fullName evidence="5">Putative peptidase</fullName>
    </submittedName>
</protein>
<evidence type="ECO:0000256" key="1">
    <source>
        <dbReference type="ARBA" id="ARBA00022612"/>
    </source>
</evidence>
<dbReference type="InterPro" id="IPR054613">
    <property type="entry name" value="Peptidase_S78_dom"/>
</dbReference>
<evidence type="ECO:0000256" key="3">
    <source>
        <dbReference type="ARBA" id="ARBA00022801"/>
    </source>
</evidence>
<dbReference type="EMBL" id="MT142382">
    <property type="protein sequence ID" value="QJA79470.1"/>
    <property type="molecule type" value="Genomic_DNA"/>
</dbReference>
<keyword evidence="1" id="KW-1188">Viral release from host cell</keyword>
<proteinExistence type="predicted"/>
<feature type="domain" description="Prohead serine protease" evidence="4">
    <location>
        <begin position="17"/>
        <end position="168"/>
    </location>
</feature>
<dbReference type="AlphaFoldDB" id="A0A6M3KC85"/>
<dbReference type="Pfam" id="PF04586">
    <property type="entry name" value="Peptidase_S78"/>
    <property type="match status" value="1"/>
</dbReference>